<dbReference type="RefSeq" id="WP_020426776.1">
    <property type="nucleotide sequence ID" value="NZ_AGBD01000231.1"/>
</dbReference>
<accession>A0A0E4HAF5</accession>
<proteinExistence type="predicted"/>
<dbReference type="Pfam" id="PF14091">
    <property type="entry name" value="DUF4269"/>
    <property type="match status" value="1"/>
</dbReference>
<dbReference type="KEGG" id="pri:PRIO_0564"/>
<organism evidence="1 2">
    <name type="scientific">Paenibacillus riograndensis SBR5</name>
    <dbReference type="NCBI Taxonomy" id="1073571"/>
    <lineage>
        <taxon>Bacteria</taxon>
        <taxon>Bacillati</taxon>
        <taxon>Bacillota</taxon>
        <taxon>Bacilli</taxon>
        <taxon>Bacillales</taxon>
        <taxon>Paenibacillaceae</taxon>
        <taxon>Paenibacillus</taxon>
        <taxon>Paenibacillus sonchi group</taxon>
    </lineage>
</organism>
<dbReference type="Proteomes" id="UP000033163">
    <property type="component" value="Chromosome I"/>
</dbReference>
<dbReference type="AlphaFoldDB" id="A0A0E4HAF5"/>
<dbReference type="EMBL" id="LN831776">
    <property type="protein sequence ID" value="CQR51946.1"/>
    <property type="molecule type" value="Genomic_DNA"/>
</dbReference>
<sequence length="197" mass="21988">MAEMDCGLGHGEDEADNAGNAVLKEVWQLLRELRIMELLAEYHPRLAGTVPLGIQVEGSDLDIICEVHEPRNFIETARCHFGQLEGFYAVTRTVEGVVRTKINFSAGGWPIELFGQPLATEKQNAWLHMQVEGRILRLLGPGFTENIRALKSGGMKTEPAFAKLLKLEGDPYEEMLVLGRLNPAEFNAVCRRAQPYI</sequence>
<evidence type="ECO:0000313" key="2">
    <source>
        <dbReference type="Proteomes" id="UP000033163"/>
    </source>
</evidence>
<dbReference type="STRING" id="483937.AMQ84_27600"/>
<dbReference type="PATRIC" id="fig|1073571.4.peg.575"/>
<evidence type="ECO:0000313" key="1">
    <source>
        <dbReference type="EMBL" id="CQR51946.1"/>
    </source>
</evidence>
<dbReference type="InterPro" id="IPR025365">
    <property type="entry name" value="DUF4269"/>
</dbReference>
<reference evidence="2" key="1">
    <citation type="submission" date="2015-03" db="EMBL/GenBank/DDBJ databases">
        <authorList>
            <person name="Wibberg D."/>
        </authorList>
    </citation>
    <scope>NUCLEOTIDE SEQUENCE [LARGE SCALE GENOMIC DNA]</scope>
</reference>
<name>A0A0E4HAF5_9BACL</name>
<protein>
    <submittedName>
        <fullName evidence="1">Uncharacterized protein</fullName>
    </submittedName>
</protein>
<dbReference type="HOGENOM" id="CLU_110690_0_0_9"/>
<gene>
    <name evidence="1" type="ORF">PRIO_0564</name>
</gene>